<dbReference type="EMBL" id="ABCK01000006">
    <property type="protein sequence ID" value="EDM28060.1"/>
    <property type="molecule type" value="Genomic_DNA"/>
</dbReference>
<dbReference type="Pfam" id="PF00326">
    <property type="entry name" value="Peptidase_S9"/>
    <property type="match status" value="1"/>
</dbReference>
<sequence length="530" mass="60333">MGIHKIYVLTLLLTGFVSYGSELTLKTGVFTDKLPLGKGMSMKFKARVPMELPTEKTLGLILAFHPHGGNENSMINWPVKTFLERQKVLDKYVIIGLKSRRPERYKEHLGDWEVADHEPSYKVFQWAMKNYPIDPRRVHIIGWSRGGFMTTRFIWNNLKSFASVTAYAGAHSPDWTRESLGGYPKQDWVKLKWKDGIVNGTWTGKRFDYSVDLPNKPFEELMLKNSNKVKLSEFFPEFYHVHGDSDYVIDVNLTRCYTRELAKKGIPYIYRELDGVNHARVFQGKPVNMLVNDDVFSWIHATRNKLIPLSKVEQKRLAYMKSNIAKMDQGKALKYINEAARIGGPQAGEALIHAFDSKHSAVRIAAVTSAYSTCYGHAFTAKLGEFITDKDSSIDKDVKFNACHVLGRYAKWRQLDARKILTDAVLDSSLSQYIRFQLLTALSKTYEMMVIGNMYDDREVVQTLIKLLDDPDEGVRGYAHMILIKGTNGLGGFAYNAAANAKDRQAAIKLWNDWASKTTVPLLSDDFVKK</sequence>
<dbReference type="GO" id="GO:0008236">
    <property type="term" value="F:serine-type peptidase activity"/>
    <property type="evidence" value="ECO:0007669"/>
    <property type="project" value="InterPro"/>
</dbReference>
<dbReference type="InterPro" id="IPR001375">
    <property type="entry name" value="Peptidase_S9_cat"/>
</dbReference>
<dbReference type="SUPFAM" id="SSF53474">
    <property type="entry name" value="alpha/beta-Hydrolases"/>
    <property type="match status" value="1"/>
</dbReference>
<dbReference type="SUPFAM" id="SSF48371">
    <property type="entry name" value="ARM repeat"/>
    <property type="match status" value="1"/>
</dbReference>
<dbReference type="Gene3D" id="3.40.50.1820">
    <property type="entry name" value="alpha/beta hydrolase"/>
    <property type="match status" value="1"/>
</dbReference>
<evidence type="ECO:0000313" key="3">
    <source>
        <dbReference type="Proteomes" id="UP000004947"/>
    </source>
</evidence>
<dbReference type="Proteomes" id="UP000004947">
    <property type="component" value="Unassembled WGS sequence"/>
</dbReference>
<dbReference type="InterPro" id="IPR016024">
    <property type="entry name" value="ARM-type_fold"/>
</dbReference>
<comment type="caution">
    <text evidence="2">The sequence shown here is derived from an EMBL/GenBank/DDBJ whole genome shotgun (WGS) entry which is preliminary data.</text>
</comment>
<dbReference type="RefSeq" id="WP_007278056.1">
    <property type="nucleotide sequence ID" value="NZ_ABCK01000006.1"/>
</dbReference>
<accession>A6DJI6</accession>
<gene>
    <name evidence="2" type="ORF">LNTAR_11926</name>
</gene>
<proteinExistence type="predicted"/>
<dbReference type="AlphaFoldDB" id="A6DJI6"/>
<dbReference type="GO" id="GO:0006508">
    <property type="term" value="P:proteolysis"/>
    <property type="evidence" value="ECO:0007669"/>
    <property type="project" value="InterPro"/>
</dbReference>
<name>A6DJI6_9BACT</name>
<keyword evidence="3" id="KW-1185">Reference proteome</keyword>
<evidence type="ECO:0000313" key="2">
    <source>
        <dbReference type="EMBL" id="EDM28060.1"/>
    </source>
</evidence>
<dbReference type="OrthoDB" id="9809549at2"/>
<protein>
    <recommendedName>
        <fullName evidence="1">Peptidase S9 prolyl oligopeptidase catalytic domain-containing protein</fullName>
    </recommendedName>
</protein>
<dbReference type="Gene3D" id="1.25.10.10">
    <property type="entry name" value="Leucine-rich Repeat Variant"/>
    <property type="match status" value="1"/>
</dbReference>
<feature type="domain" description="Peptidase S9 prolyl oligopeptidase catalytic" evidence="1">
    <location>
        <begin position="105"/>
        <end position="281"/>
    </location>
</feature>
<evidence type="ECO:0000259" key="1">
    <source>
        <dbReference type="Pfam" id="PF00326"/>
    </source>
</evidence>
<reference evidence="2 3" key="1">
    <citation type="journal article" date="2010" name="J. Bacteriol.">
        <title>Genome sequence of Lentisphaera araneosa HTCC2155T, the type species of the order Lentisphaerales in the phylum Lentisphaerae.</title>
        <authorList>
            <person name="Thrash J.C."/>
            <person name="Cho J.C."/>
            <person name="Vergin K.L."/>
            <person name="Morris R.M."/>
            <person name="Giovannoni S.J."/>
        </authorList>
    </citation>
    <scope>NUCLEOTIDE SEQUENCE [LARGE SCALE GENOMIC DNA]</scope>
    <source>
        <strain evidence="2 3">HTCC2155</strain>
    </source>
</reference>
<dbReference type="InterPro" id="IPR011989">
    <property type="entry name" value="ARM-like"/>
</dbReference>
<organism evidence="2 3">
    <name type="scientific">Lentisphaera araneosa HTCC2155</name>
    <dbReference type="NCBI Taxonomy" id="313628"/>
    <lineage>
        <taxon>Bacteria</taxon>
        <taxon>Pseudomonadati</taxon>
        <taxon>Lentisphaerota</taxon>
        <taxon>Lentisphaeria</taxon>
        <taxon>Lentisphaerales</taxon>
        <taxon>Lentisphaeraceae</taxon>
        <taxon>Lentisphaera</taxon>
    </lineage>
</organism>
<dbReference type="STRING" id="313628.LNTAR_11926"/>
<dbReference type="InterPro" id="IPR029058">
    <property type="entry name" value="AB_hydrolase_fold"/>
</dbReference>